<evidence type="ECO:0000313" key="1">
    <source>
        <dbReference type="EMBL" id="VDP41616.1"/>
    </source>
</evidence>
<keyword evidence="2" id="KW-1185">Reference proteome</keyword>
<reference evidence="1 2" key="2">
    <citation type="submission" date="2018-11" db="EMBL/GenBank/DDBJ databases">
        <authorList>
            <consortium name="Pathogen Informatics"/>
        </authorList>
    </citation>
    <scope>NUCLEOTIDE SEQUENCE [LARGE SCALE GENOMIC DNA]</scope>
</reference>
<evidence type="ECO:0000313" key="3">
    <source>
        <dbReference type="WBParaSite" id="SBAD_0001201501-mRNA-1"/>
    </source>
</evidence>
<accession>A0A183J6Y0</accession>
<reference evidence="3" key="1">
    <citation type="submission" date="2016-06" db="UniProtKB">
        <authorList>
            <consortium name="WormBaseParasite"/>
        </authorList>
    </citation>
    <scope>IDENTIFICATION</scope>
</reference>
<dbReference type="Proteomes" id="UP000270296">
    <property type="component" value="Unassembled WGS sequence"/>
</dbReference>
<evidence type="ECO:0000313" key="2">
    <source>
        <dbReference type="Proteomes" id="UP000270296"/>
    </source>
</evidence>
<dbReference type="WBParaSite" id="SBAD_0001201501-mRNA-1">
    <property type="protein sequence ID" value="SBAD_0001201501-mRNA-1"/>
    <property type="gene ID" value="SBAD_0001201501"/>
</dbReference>
<gene>
    <name evidence="1" type="ORF">SBAD_LOCUS11628</name>
</gene>
<sequence>MTWVTFIVGEKKVTAFSGKVAARRRFCPGAAGQQPLLQRAEVTLFPVQEQASQERFQEIKSKTSWKFRLAQNLTPGMRSRSQVRTHPCWPVVFLPPRLQPANSMNSTYAINIEKRPFTEALDLVSTGACYLVVKKSSPS</sequence>
<dbReference type="EMBL" id="UZAM01016062">
    <property type="protein sequence ID" value="VDP41616.1"/>
    <property type="molecule type" value="Genomic_DNA"/>
</dbReference>
<name>A0A183J6Y0_9BILA</name>
<protein>
    <submittedName>
        <fullName evidence="1 3">Uncharacterized protein</fullName>
    </submittedName>
</protein>
<proteinExistence type="predicted"/>
<dbReference type="AlphaFoldDB" id="A0A183J6Y0"/>
<organism evidence="3">
    <name type="scientific">Soboliphyme baturini</name>
    <dbReference type="NCBI Taxonomy" id="241478"/>
    <lineage>
        <taxon>Eukaryota</taxon>
        <taxon>Metazoa</taxon>
        <taxon>Ecdysozoa</taxon>
        <taxon>Nematoda</taxon>
        <taxon>Enoplea</taxon>
        <taxon>Dorylaimia</taxon>
        <taxon>Dioctophymatida</taxon>
        <taxon>Dioctophymatoidea</taxon>
        <taxon>Soboliphymatidae</taxon>
        <taxon>Soboliphyme</taxon>
    </lineage>
</organism>